<gene>
    <name evidence="1" type="ORF">ALP8811_02353</name>
</gene>
<accession>A0A2R8AMP7</accession>
<dbReference type="OrthoDB" id="1364128at2"/>
<dbReference type="PANTHER" id="PTHR39332:SF7">
    <property type="entry name" value="SRPBCC FAMILY PROTEIN"/>
    <property type="match status" value="1"/>
</dbReference>
<evidence type="ECO:0008006" key="3">
    <source>
        <dbReference type="Google" id="ProtNLM"/>
    </source>
</evidence>
<dbReference type="Pfam" id="PF10604">
    <property type="entry name" value="Polyketide_cyc2"/>
    <property type="match status" value="1"/>
</dbReference>
<dbReference type="Proteomes" id="UP000244911">
    <property type="component" value="Unassembled WGS sequence"/>
</dbReference>
<sequence>MLHVERTRDINATPEAIWTMLGRFMHIDEIAPAVTRVDALTAGSIGIGARRRCHFDNGGAMVEEVTSWTPGKGYSVTGSELDPIPLQALEAEIRIEPTANGGTKVVWSTDFRVKYGPLGWLLGQLMMKPMMGKVIEANLEGLAGEVGRA</sequence>
<dbReference type="SUPFAM" id="SSF55961">
    <property type="entry name" value="Bet v1-like"/>
    <property type="match status" value="1"/>
</dbReference>
<organism evidence="1 2">
    <name type="scientific">Aliiroseovarius pelagivivens</name>
    <dbReference type="NCBI Taxonomy" id="1639690"/>
    <lineage>
        <taxon>Bacteria</taxon>
        <taxon>Pseudomonadati</taxon>
        <taxon>Pseudomonadota</taxon>
        <taxon>Alphaproteobacteria</taxon>
        <taxon>Rhodobacterales</taxon>
        <taxon>Paracoccaceae</taxon>
        <taxon>Aliiroseovarius</taxon>
    </lineage>
</organism>
<dbReference type="CDD" id="cd07821">
    <property type="entry name" value="PYR_PYL_RCAR_like"/>
    <property type="match status" value="1"/>
</dbReference>
<dbReference type="InterPro" id="IPR023393">
    <property type="entry name" value="START-like_dom_sf"/>
</dbReference>
<evidence type="ECO:0000313" key="2">
    <source>
        <dbReference type="Proteomes" id="UP000244911"/>
    </source>
</evidence>
<dbReference type="RefSeq" id="WP_108857266.1">
    <property type="nucleotide sequence ID" value="NZ_OMOI01000001.1"/>
</dbReference>
<dbReference type="PANTHER" id="PTHR39332">
    <property type="entry name" value="BLL4707 PROTEIN"/>
    <property type="match status" value="1"/>
</dbReference>
<dbReference type="InterPro" id="IPR019587">
    <property type="entry name" value="Polyketide_cyclase/dehydratase"/>
</dbReference>
<dbReference type="Gene3D" id="3.30.530.20">
    <property type="match status" value="1"/>
</dbReference>
<proteinExistence type="predicted"/>
<reference evidence="1 2" key="1">
    <citation type="submission" date="2018-03" db="EMBL/GenBank/DDBJ databases">
        <authorList>
            <person name="Keele B.F."/>
        </authorList>
    </citation>
    <scope>NUCLEOTIDE SEQUENCE [LARGE SCALE GENOMIC DNA]</scope>
    <source>
        <strain evidence="1 2">CECT 8811</strain>
    </source>
</reference>
<protein>
    <recommendedName>
        <fullName evidence="3">Polyketide cyclase / dehydrase and lipid transport</fullName>
    </recommendedName>
</protein>
<evidence type="ECO:0000313" key="1">
    <source>
        <dbReference type="EMBL" id="SPF77326.1"/>
    </source>
</evidence>
<dbReference type="EMBL" id="OMOI01000001">
    <property type="protein sequence ID" value="SPF77326.1"/>
    <property type="molecule type" value="Genomic_DNA"/>
</dbReference>
<keyword evidence="2" id="KW-1185">Reference proteome</keyword>
<dbReference type="AlphaFoldDB" id="A0A2R8AMP7"/>
<name>A0A2R8AMP7_9RHOB</name>